<dbReference type="Proteomes" id="UP000824469">
    <property type="component" value="Unassembled WGS sequence"/>
</dbReference>
<comment type="caution">
    <text evidence="2">The sequence shown here is derived from an EMBL/GenBank/DDBJ whole genome shotgun (WGS) entry which is preliminary data.</text>
</comment>
<reference evidence="2 3" key="1">
    <citation type="journal article" date="2021" name="Nat. Plants">
        <title>The Taxus genome provides insights into paclitaxel biosynthesis.</title>
        <authorList>
            <person name="Xiong X."/>
            <person name="Gou J."/>
            <person name="Liao Q."/>
            <person name="Li Y."/>
            <person name="Zhou Q."/>
            <person name="Bi G."/>
            <person name="Li C."/>
            <person name="Du R."/>
            <person name="Wang X."/>
            <person name="Sun T."/>
            <person name="Guo L."/>
            <person name="Liang H."/>
            <person name="Lu P."/>
            <person name="Wu Y."/>
            <person name="Zhang Z."/>
            <person name="Ro D.K."/>
            <person name="Shang Y."/>
            <person name="Huang S."/>
            <person name="Yan J."/>
        </authorList>
    </citation>
    <scope>NUCLEOTIDE SEQUENCE [LARGE SCALE GENOMIC DNA]</scope>
    <source>
        <strain evidence="2">Ta-2019</strain>
    </source>
</reference>
<sequence length="122" mass="14077">SRVLKKGVTMGNSIRQLKAMLRKNWLLKIRHPWATFLEIILPTFVMLMLIAVRTRVDTKLHPTQPYIREGMFVKVGNSVISPSLESFLKLWFATGEHLAFAPDTEETQKMLNVLSVRFPLLQ</sequence>
<keyword evidence="1" id="KW-0472">Membrane</keyword>
<organism evidence="2 3">
    <name type="scientific">Taxus chinensis</name>
    <name type="common">Chinese yew</name>
    <name type="synonym">Taxus wallichiana var. chinensis</name>
    <dbReference type="NCBI Taxonomy" id="29808"/>
    <lineage>
        <taxon>Eukaryota</taxon>
        <taxon>Viridiplantae</taxon>
        <taxon>Streptophyta</taxon>
        <taxon>Embryophyta</taxon>
        <taxon>Tracheophyta</taxon>
        <taxon>Spermatophyta</taxon>
        <taxon>Pinopsida</taxon>
        <taxon>Pinidae</taxon>
        <taxon>Conifers II</taxon>
        <taxon>Cupressales</taxon>
        <taxon>Taxaceae</taxon>
        <taxon>Taxus</taxon>
    </lineage>
</organism>
<name>A0AA38C9S6_TAXCH</name>
<evidence type="ECO:0000256" key="1">
    <source>
        <dbReference type="SAM" id="Phobius"/>
    </source>
</evidence>
<accession>A0AA38C9S6</accession>
<protein>
    <submittedName>
        <fullName evidence="2">Uncharacterized protein</fullName>
    </submittedName>
</protein>
<evidence type="ECO:0000313" key="2">
    <source>
        <dbReference type="EMBL" id="KAH9296105.1"/>
    </source>
</evidence>
<keyword evidence="3" id="KW-1185">Reference proteome</keyword>
<feature type="non-terminal residue" evidence="2">
    <location>
        <position position="1"/>
    </location>
</feature>
<dbReference type="EMBL" id="JAHRHJ020000011">
    <property type="protein sequence ID" value="KAH9296105.1"/>
    <property type="molecule type" value="Genomic_DNA"/>
</dbReference>
<gene>
    <name evidence="2" type="ORF">KI387_039693</name>
</gene>
<feature type="transmembrane region" description="Helical" evidence="1">
    <location>
        <begin position="33"/>
        <end position="52"/>
    </location>
</feature>
<evidence type="ECO:0000313" key="3">
    <source>
        <dbReference type="Proteomes" id="UP000824469"/>
    </source>
</evidence>
<keyword evidence="1" id="KW-0812">Transmembrane</keyword>
<proteinExistence type="predicted"/>
<dbReference type="OMA" id="MINWMSI"/>
<keyword evidence="1" id="KW-1133">Transmembrane helix</keyword>
<feature type="non-terminal residue" evidence="2">
    <location>
        <position position="122"/>
    </location>
</feature>
<dbReference type="AlphaFoldDB" id="A0AA38C9S6"/>